<sequence length="68" mass="7575">MEALSQIRGVGTNSYHKDKDESMGLQLMDGGLLPSSSNYMNMNSNSFYIPINEGDNLWNRYGVKLSKG</sequence>
<reference evidence="1 2" key="1">
    <citation type="journal article" date="2023" name="G3 (Bethesda)">
        <title>A chromosome-length genome assembly and annotation of blackberry (Rubus argutus, cv. 'Hillquist').</title>
        <authorList>
            <person name="Bruna T."/>
            <person name="Aryal R."/>
            <person name="Dudchenko O."/>
            <person name="Sargent D.J."/>
            <person name="Mead D."/>
            <person name="Buti M."/>
            <person name="Cavallini A."/>
            <person name="Hytonen T."/>
            <person name="Andres J."/>
            <person name="Pham M."/>
            <person name="Weisz D."/>
            <person name="Mascagni F."/>
            <person name="Usai G."/>
            <person name="Natali L."/>
            <person name="Bassil N."/>
            <person name="Fernandez G.E."/>
            <person name="Lomsadze A."/>
            <person name="Armour M."/>
            <person name="Olukolu B."/>
            <person name="Poorten T."/>
            <person name="Britton C."/>
            <person name="Davik J."/>
            <person name="Ashrafi H."/>
            <person name="Aiden E.L."/>
            <person name="Borodovsky M."/>
            <person name="Worthington M."/>
        </authorList>
    </citation>
    <scope>NUCLEOTIDE SEQUENCE [LARGE SCALE GENOMIC DNA]</scope>
    <source>
        <strain evidence="1">PI 553951</strain>
    </source>
</reference>
<proteinExistence type="predicted"/>
<name>A0AAW1VV80_RUBAR</name>
<comment type="caution">
    <text evidence="1">The sequence shown here is derived from an EMBL/GenBank/DDBJ whole genome shotgun (WGS) entry which is preliminary data.</text>
</comment>
<dbReference type="Proteomes" id="UP001457282">
    <property type="component" value="Unassembled WGS sequence"/>
</dbReference>
<evidence type="ECO:0000313" key="1">
    <source>
        <dbReference type="EMBL" id="KAK9911957.1"/>
    </source>
</evidence>
<gene>
    <name evidence="1" type="ORF">M0R45_035835</name>
</gene>
<dbReference type="EMBL" id="JBEDUW010000007">
    <property type="protein sequence ID" value="KAK9911957.1"/>
    <property type="molecule type" value="Genomic_DNA"/>
</dbReference>
<accession>A0AAW1VV80</accession>
<keyword evidence="2" id="KW-1185">Reference proteome</keyword>
<organism evidence="1 2">
    <name type="scientific">Rubus argutus</name>
    <name type="common">Southern blackberry</name>
    <dbReference type="NCBI Taxonomy" id="59490"/>
    <lineage>
        <taxon>Eukaryota</taxon>
        <taxon>Viridiplantae</taxon>
        <taxon>Streptophyta</taxon>
        <taxon>Embryophyta</taxon>
        <taxon>Tracheophyta</taxon>
        <taxon>Spermatophyta</taxon>
        <taxon>Magnoliopsida</taxon>
        <taxon>eudicotyledons</taxon>
        <taxon>Gunneridae</taxon>
        <taxon>Pentapetalae</taxon>
        <taxon>rosids</taxon>
        <taxon>fabids</taxon>
        <taxon>Rosales</taxon>
        <taxon>Rosaceae</taxon>
        <taxon>Rosoideae</taxon>
        <taxon>Rosoideae incertae sedis</taxon>
        <taxon>Rubus</taxon>
    </lineage>
</organism>
<dbReference type="AlphaFoldDB" id="A0AAW1VV80"/>
<protein>
    <submittedName>
        <fullName evidence="1">Uncharacterized protein</fullName>
    </submittedName>
</protein>
<evidence type="ECO:0000313" key="2">
    <source>
        <dbReference type="Proteomes" id="UP001457282"/>
    </source>
</evidence>